<sequence precursor="true">MDIKNRVKSLMCAYGALAMLAGNAWATPPTFSVDFQGPTAVPPGGSGPYSAADILTPGLGPVPGLAIPAGFGPGTLAIAGFGVNSQDEVRELDALSYGHDGHFFPEDFFSQPLHPDPTHFRHSWSFSVDEFAIGNGMGVGPSVTTEGAFGAMEASADVYRSHTMPGGFGPLAPGTNLGIYDGNGAPPFGGPTLNLVEPNPPSVGILPDHGDNLDAWDGDTPIFQNEFPRNVYFSLDAAFPEPFEPGPPVNTGTAIANGFVGGDVLVSDLSGAAPGLFADSRFLGLNGGMPHQGPNDFDADDLDALVLWNNDNPEYDPVTGPYSWLGGPDGTQQTDMLLFSLRRNSALLTTPTLDALGSGMEITEGDILVPVLVGPGTWAPGIFINAEALGIDTVRSGGGASWGVPNPRYEGKDIWDDELDALDVNMTMIDVPVLDANFDDDSDVDGTDFLTWQTNFPTPFGATNATGDADGDSDVDLADLGIWHAQYGITPAPLLAVSSAVPEPSSLLIGLFGIAMLTVSHRGRE</sequence>
<reference evidence="2 3" key="1">
    <citation type="submission" date="2019-02" db="EMBL/GenBank/DDBJ databases">
        <title>Deep-cultivation of Planctomycetes and their phenomic and genomic characterization uncovers novel biology.</title>
        <authorList>
            <person name="Wiegand S."/>
            <person name="Jogler M."/>
            <person name="Boedeker C."/>
            <person name="Pinto D."/>
            <person name="Vollmers J."/>
            <person name="Rivas-Marin E."/>
            <person name="Kohn T."/>
            <person name="Peeters S.H."/>
            <person name="Heuer A."/>
            <person name="Rast P."/>
            <person name="Oberbeckmann S."/>
            <person name="Bunk B."/>
            <person name="Jeske O."/>
            <person name="Meyerdierks A."/>
            <person name="Storesund J.E."/>
            <person name="Kallscheuer N."/>
            <person name="Luecker S."/>
            <person name="Lage O.M."/>
            <person name="Pohl T."/>
            <person name="Merkel B.J."/>
            <person name="Hornburger P."/>
            <person name="Mueller R.-W."/>
            <person name="Bruemmer F."/>
            <person name="Labrenz M."/>
            <person name="Spormann A.M."/>
            <person name="Op den Camp H."/>
            <person name="Overmann J."/>
            <person name="Amann R."/>
            <person name="Jetten M.S.M."/>
            <person name="Mascher T."/>
            <person name="Medema M.H."/>
            <person name="Devos D.P."/>
            <person name="Kaster A.-K."/>
            <person name="Ovreas L."/>
            <person name="Rohde M."/>
            <person name="Galperin M.Y."/>
            <person name="Jogler C."/>
        </authorList>
    </citation>
    <scope>NUCLEOTIDE SEQUENCE [LARGE SCALE GENOMIC DNA]</scope>
    <source>
        <strain evidence="2 3">HG15A2</strain>
    </source>
</reference>
<dbReference type="KEGG" id="amob:HG15A2_27690"/>
<proteinExistence type="predicted"/>
<evidence type="ECO:0008006" key="4">
    <source>
        <dbReference type="Google" id="ProtNLM"/>
    </source>
</evidence>
<evidence type="ECO:0000313" key="3">
    <source>
        <dbReference type="Proteomes" id="UP000319852"/>
    </source>
</evidence>
<dbReference type="Proteomes" id="UP000319852">
    <property type="component" value="Chromosome"/>
</dbReference>
<evidence type="ECO:0000256" key="1">
    <source>
        <dbReference type="SAM" id="SignalP"/>
    </source>
</evidence>
<dbReference type="AlphaFoldDB" id="A0A517MX46"/>
<keyword evidence="1" id="KW-0732">Signal</keyword>
<keyword evidence="3" id="KW-1185">Reference proteome</keyword>
<dbReference type="EMBL" id="CP036263">
    <property type="protein sequence ID" value="QDS99446.1"/>
    <property type="molecule type" value="Genomic_DNA"/>
</dbReference>
<feature type="chain" id="PRO_5022132474" description="PEP-CTERM protein-sorting domain-containing protein" evidence="1">
    <location>
        <begin position="27"/>
        <end position="525"/>
    </location>
</feature>
<accession>A0A517MX46</accession>
<name>A0A517MX46_9BACT</name>
<protein>
    <recommendedName>
        <fullName evidence="4">PEP-CTERM protein-sorting domain-containing protein</fullName>
    </recommendedName>
</protein>
<organism evidence="2 3">
    <name type="scientific">Adhaeretor mobilis</name>
    <dbReference type="NCBI Taxonomy" id="1930276"/>
    <lineage>
        <taxon>Bacteria</taxon>
        <taxon>Pseudomonadati</taxon>
        <taxon>Planctomycetota</taxon>
        <taxon>Planctomycetia</taxon>
        <taxon>Pirellulales</taxon>
        <taxon>Lacipirellulaceae</taxon>
        <taxon>Adhaeretor</taxon>
    </lineage>
</organism>
<gene>
    <name evidence="2" type="ORF">HG15A2_27690</name>
</gene>
<feature type="signal peptide" evidence="1">
    <location>
        <begin position="1"/>
        <end position="26"/>
    </location>
</feature>
<dbReference type="RefSeq" id="WP_145060671.1">
    <property type="nucleotide sequence ID" value="NZ_CP036263.1"/>
</dbReference>
<evidence type="ECO:0000313" key="2">
    <source>
        <dbReference type="EMBL" id="QDS99446.1"/>
    </source>
</evidence>